<dbReference type="CDD" id="cd00254">
    <property type="entry name" value="LT-like"/>
    <property type="match status" value="1"/>
</dbReference>
<evidence type="ECO:0000313" key="2">
    <source>
        <dbReference type="EMBL" id="CBI01583.1"/>
    </source>
</evidence>
<reference evidence="2" key="1">
    <citation type="submission" date="2009-10" db="EMBL/GenBank/DDBJ databases">
        <title>Diversity of trophic interactions inside an arsenic-rich microbial ecosystem.</title>
        <authorList>
            <person name="Bertin P.N."/>
            <person name="Heinrich-Salmeron A."/>
            <person name="Pelletier E."/>
            <person name="Goulhen-Chollet F."/>
            <person name="Arsene-Ploetze F."/>
            <person name="Gallien S."/>
            <person name="Calteau A."/>
            <person name="Vallenet D."/>
            <person name="Casiot C."/>
            <person name="Chane-Woon-Ming B."/>
            <person name="Giloteaux L."/>
            <person name="Barakat M."/>
            <person name="Bonnefoy V."/>
            <person name="Bruneel O."/>
            <person name="Chandler M."/>
            <person name="Cleiss J."/>
            <person name="Duran R."/>
            <person name="Elbaz-Poulichet F."/>
            <person name="Fonknechten N."/>
            <person name="Lauga B."/>
            <person name="Mornico D."/>
            <person name="Ortet P."/>
            <person name="Schaeffer C."/>
            <person name="Siguier P."/>
            <person name="Alexander Thil Smith A."/>
            <person name="Van Dorsselaer A."/>
            <person name="Weissenbach J."/>
            <person name="Medigue C."/>
            <person name="Le Paslier D."/>
        </authorList>
    </citation>
    <scope>NUCLEOTIDE SEQUENCE</scope>
</reference>
<gene>
    <name evidence="2" type="ORF">CARN4_1904</name>
</gene>
<dbReference type="Pfam" id="PF01464">
    <property type="entry name" value="SLT"/>
    <property type="match status" value="1"/>
</dbReference>
<dbReference type="Gene3D" id="1.10.530.10">
    <property type="match status" value="1"/>
</dbReference>
<dbReference type="AlphaFoldDB" id="E6Q323"/>
<protein>
    <recommendedName>
        <fullName evidence="1">Transglycosylase SLT domain-containing protein</fullName>
    </recommendedName>
</protein>
<accession>E6Q323</accession>
<dbReference type="InterPro" id="IPR023346">
    <property type="entry name" value="Lysozyme-like_dom_sf"/>
</dbReference>
<sequence>MPISLAMLCACSAFSLQKHTIAERRSRFDLPLVNATLSWPQHRLLDALAGGDFVNGGGAARSDVRAIARAELADNPRIDAVFALYLAIVTERAARRNALPPLFLAATLLQESAYNPYALSSSGAIGIGQFMPGTAAMLGLDPFDPYASIAASAHLIGGYVASYRNAPGGALHGTPYALALAAYNAGPGAVSAYRGVPPYAETVQYIALIRYRWDNMRAYEGLGRILLRL</sequence>
<proteinExistence type="predicted"/>
<dbReference type="PANTHER" id="PTHR37423:SF2">
    <property type="entry name" value="MEMBRANE-BOUND LYTIC MUREIN TRANSGLYCOSYLASE C"/>
    <property type="match status" value="1"/>
</dbReference>
<feature type="domain" description="Transglycosylase SLT" evidence="1">
    <location>
        <begin position="91"/>
        <end position="193"/>
    </location>
</feature>
<dbReference type="SUPFAM" id="SSF53955">
    <property type="entry name" value="Lysozyme-like"/>
    <property type="match status" value="1"/>
</dbReference>
<comment type="caution">
    <text evidence="2">The sequence shown here is derived from an EMBL/GenBank/DDBJ whole genome shotgun (WGS) entry which is preliminary data.</text>
</comment>
<dbReference type="PANTHER" id="PTHR37423">
    <property type="entry name" value="SOLUBLE LYTIC MUREIN TRANSGLYCOSYLASE-RELATED"/>
    <property type="match status" value="1"/>
</dbReference>
<dbReference type="InterPro" id="IPR008258">
    <property type="entry name" value="Transglycosylase_SLT_dom_1"/>
</dbReference>
<dbReference type="EMBL" id="CABO01000019">
    <property type="protein sequence ID" value="CBI01583.1"/>
    <property type="molecule type" value="Genomic_DNA"/>
</dbReference>
<name>E6Q323_9ZZZZ</name>
<organism evidence="2">
    <name type="scientific">mine drainage metagenome</name>
    <dbReference type="NCBI Taxonomy" id="410659"/>
    <lineage>
        <taxon>unclassified sequences</taxon>
        <taxon>metagenomes</taxon>
        <taxon>ecological metagenomes</taxon>
    </lineage>
</organism>
<evidence type="ECO:0000259" key="1">
    <source>
        <dbReference type="Pfam" id="PF01464"/>
    </source>
</evidence>